<dbReference type="PANTHER" id="PTHR30136">
    <property type="entry name" value="HELIX-TURN-HELIX TRANSCRIPTIONAL REGULATOR, ICLR FAMILY"/>
    <property type="match status" value="1"/>
</dbReference>
<dbReference type="Proteomes" id="UP000094243">
    <property type="component" value="Unassembled WGS sequence"/>
</dbReference>
<evidence type="ECO:0000256" key="1">
    <source>
        <dbReference type="ARBA" id="ARBA00023015"/>
    </source>
</evidence>
<dbReference type="InterPro" id="IPR036390">
    <property type="entry name" value="WH_DNA-bd_sf"/>
</dbReference>
<dbReference type="InterPro" id="IPR036388">
    <property type="entry name" value="WH-like_DNA-bd_sf"/>
</dbReference>
<dbReference type="InterPro" id="IPR005471">
    <property type="entry name" value="Tscrpt_reg_IclR_N"/>
</dbReference>
<dbReference type="EMBL" id="MIGZ01000262">
    <property type="protein sequence ID" value="ODQ84600.1"/>
    <property type="molecule type" value="Genomic_DNA"/>
</dbReference>
<dbReference type="AlphaFoldDB" id="A0A1E3R3T8"/>
<dbReference type="CDD" id="cd00090">
    <property type="entry name" value="HTH_ARSR"/>
    <property type="match status" value="1"/>
</dbReference>
<dbReference type="GO" id="GO:0045892">
    <property type="term" value="P:negative regulation of DNA-templated transcription"/>
    <property type="evidence" value="ECO:0007669"/>
    <property type="project" value="TreeGrafter"/>
</dbReference>
<dbReference type="PROSITE" id="PS51077">
    <property type="entry name" value="HTH_ICLR"/>
    <property type="match status" value="1"/>
</dbReference>
<dbReference type="Pfam" id="PF01614">
    <property type="entry name" value="IclR_C"/>
    <property type="match status" value="1"/>
</dbReference>
<dbReference type="Pfam" id="PF09339">
    <property type="entry name" value="HTH_IclR"/>
    <property type="match status" value="1"/>
</dbReference>
<dbReference type="PROSITE" id="PS51078">
    <property type="entry name" value="ICLR_ED"/>
    <property type="match status" value="1"/>
</dbReference>
<dbReference type="SMART" id="SM00346">
    <property type="entry name" value="HTH_ICLR"/>
    <property type="match status" value="1"/>
</dbReference>
<dbReference type="InterPro" id="IPR050707">
    <property type="entry name" value="HTH_MetabolicPath_Reg"/>
</dbReference>
<keyword evidence="3" id="KW-0804">Transcription</keyword>
<dbReference type="InterPro" id="IPR014757">
    <property type="entry name" value="Tscrpt_reg_IclR_C"/>
</dbReference>
<evidence type="ECO:0000256" key="3">
    <source>
        <dbReference type="ARBA" id="ARBA00023163"/>
    </source>
</evidence>
<evidence type="ECO:0000259" key="5">
    <source>
        <dbReference type="PROSITE" id="PS51078"/>
    </source>
</evidence>
<feature type="domain" description="IclR-ED" evidence="5">
    <location>
        <begin position="76"/>
        <end position="255"/>
    </location>
</feature>
<dbReference type="OrthoDB" id="60629at2"/>
<keyword evidence="2" id="KW-0238">DNA-binding</keyword>
<comment type="caution">
    <text evidence="6">The sequence shown here is derived from an EMBL/GenBank/DDBJ whole genome shotgun (WGS) entry which is preliminary data.</text>
</comment>
<dbReference type="PANTHER" id="PTHR30136:SF24">
    <property type="entry name" value="HTH-TYPE TRANSCRIPTIONAL REPRESSOR ALLR"/>
    <property type="match status" value="1"/>
</dbReference>
<dbReference type="RefSeq" id="WP_069408025.1">
    <property type="nucleotide sequence ID" value="NZ_MIGZ01000262.1"/>
</dbReference>
<accession>A0A1E3R3T8</accession>
<dbReference type="InterPro" id="IPR029016">
    <property type="entry name" value="GAF-like_dom_sf"/>
</dbReference>
<feature type="domain" description="HTH iclR-type" evidence="4">
    <location>
        <begin position="15"/>
        <end position="75"/>
    </location>
</feature>
<dbReference type="Gene3D" id="1.10.10.10">
    <property type="entry name" value="Winged helix-like DNA-binding domain superfamily/Winged helix DNA-binding domain"/>
    <property type="match status" value="1"/>
</dbReference>
<evidence type="ECO:0000259" key="4">
    <source>
        <dbReference type="PROSITE" id="PS51077"/>
    </source>
</evidence>
<dbReference type="GO" id="GO:0003700">
    <property type="term" value="F:DNA-binding transcription factor activity"/>
    <property type="evidence" value="ECO:0007669"/>
    <property type="project" value="TreeGrafter"/>
</dbReference>
<keyword evidence="7" id="KW-1185">Reference proteome</keyword>
<proteinExistence type="predicted"/>
<dbReference type="SUPFAM" id="SSF55781">
    <property type="entry name" value="GAF domain-like"/>
    <property type="match status" value="1"/>
</dbReference>
<evidence type="ECO:0000256" key="2">
    <source>
        <dbReference type="ARBA" id="ARBA00023125"/>
    </source>
</evidence>
<reference evidence="7" key="1">
    <citation type="submission" date="2016-09" db="EMBL/GenBank/DDBJ databases">
        <authorList>
            <person name="Greninger A.L."/>
            <person name="Jerome K.R."/>
            <person name="Mcnair B."/>
            <person name="Wallis C."/>
            <person name="Fang F."/>
        </authorList>
    </citation>
    <scope>NUCLEOTIDE SEQUENCE [LARGE SCALE GENOMIC DNA]</scope>
    <source>
        <strain evidence="7">M7</strain>
    </source>
</reference>
<keyword evidence="1" id="KW-0805">Transcription regulation</keyword>
<protein>
    <submittedName>
        <fullName evidence="6">IclR family transcriptional regulator</fullName>
    </submittedName>
</protein>
<dbReference type="GO" id="GO:0003677">
    <property type="term" value="F:DNA binding"/>
    <property type="evidence" value="ECO:0007669"/>
    <property type="project" value="UniProtKB-KW"/>
</dbReference>
<name>A0A1E3R3T8_9MYCO</name>
<organism evidence="6 7">
    <name type="scientific">Mycolicibacterium holsaticum</name>
    <dbReference type="NCBI Taxonomy" id="152142"/>
    <lineage>
        <taxon>Bacteria</taxon>
        <taxon>Bacillati</taxon>
        <taxon>Actinomycetota</taxon>
        <taxon>Actinomycetes</taxon>
        <taxon>Mycobacteriales</taxon>
        <taxon>Mycobacteriaceae</taxon>
        <taxon>Mycolicibacterium</taxon>
    </lineage>
</organism>
<gene>
    <name evidence="6" type="ORF">BHQ17_26700</name>
</gene>
<evidence type="ECO:0000313" key="7">
    <source>
        <dbReference type="Proteomes" id="UP000094243"/>
    </source>
</evidence>
<dbReference type="Gene3D" id="3.30.450.40">
    <property type="match status" value="1"/>
</dbReference>
<sequence>MRPEERAGRGNSTPTSVVIRVAAVLDAFGPGDVRLGVNELARRTQLPNSTVSRLLKDMEQAGFIERCGNKVGLGLRLFEWGERASRRRSLREVALPFMADLREATHQTIHLAVLDGSEVVYVEILRSTNAPWLPSQVGGRLPAHATGVGKALLAAAPPEVFDRAIATGLPMVGPRTLRNPKLLKQQLSRVASAGIAYEIQESAHGVVCVAAAITETDGRAVAAVSASGWAGKVDIRRVASAVRTAALSISRVIASQTIDPHIDVH</sequence>
<dbReference type="InterPro" id="IPR011991">
    <property type="entry name" value="ArsR-like_HTH"/>
</dbReference>
<dbReference type="SUPFAM" id="SSF46785">
    <property type="entry name" value="Winged helix' DNA-binding domain"/>
    <property type="match status" value="1"/>
</dbReference>
<evidence type="ECO:0000313" key="6">
    <source>
        <dbReference type="EMBL" id="ODQ84600.1"/>
    </source>
</evidence>